<organism evidence="1 2">
    <name type="scientific">Mycena chlorophos</name>
    <name type="common">Agaric fungus</name>
    <name type="synonym">Agaricus chlorophos</name>
    <dbReference type="NCBI Taxonomy" id="658473"/>
    <lineage>
        <taxon>Eukaryota</taxon>
        <taxon>Fungi</taxon>
        <taxon>Dikarya</taxon>
        <taxon>Basidiomycota</taxon>
        <taxon>Agaricomycotina</taxon>
        <taxon>Agaricomycetes</taxon>
        <taxon>Agaricomycetidae</taxon>
        <taxon>Agaricales</taxon>
        <taxon>Marasmiineae</taxon>
        <taxon>Mycenaceae</taxon>
        <taxon>Mycena</taxon>
    </lineage>
</organism>
<name>A0ABQ0M742_MYCCL</name>
<reference evidence="1" key="1">
    <citation type="submission" date="2014-09" db="EMBL/GenBank/DDBJ databases">
        <title>Genome sequence of the luminous mushroom Mycena chlorophos for searching fungal bioluminescence genes.</title>
        <authorList>
            <person name="Tanaka Y."/>
            <person name="Kasuga D."/>
            <person name="Oba Y."/>
            <person name="Hase S."/>
            <person name="Sato K."/>
            <person name="Oba Y."/>
            <person name="Sakakibara Y."/>
        </authorList>
    </citation>
    <scope>NUCLEOTIDE SEQUENCE</scope>
</reference>
<protein>
    <submittedName>
        <fullName evidence="1">Uncharacterized protein</fullName>
    </submittedName>
</protein>
<keyword evidence="2" id="KW-1185">Reference proteome</keyword>
<dbReference type="Proteomes" id="UP000815677">
    <property type="component" value="Unassembled WGS sequence"/>
</dbReference>
<evidence type="ECO:0000313" key="1">
    <source>
        <dbReference type="EMBL" id="GAT59063.1"/>
    </source>
</evidence>
<sequence length="144" mass="16184">MHWNGFSACITIDGRVADGFATTVSPDKKQVTCWIASEVGKNFIVHWRNDTYRDFDTRTCHGTDKRLESPTFVWGRATAKCLPWIATDDDAELVGNNNKHDATTNEALETRSSTDCEGAELPTFTINPRWPRETPGIAKGMTYR</sequence>
<accession>A0ABQ0M742</accession>
<gene>
    <name evidence="1" type="ORF">MCHLO_15408</name>
</gene>
<proteinExistence type="predicted"/>
<dbReference type="EMBL" id="DF849808">
    <property type="protein sequence ID" value="GAT59063.1"/>
    <property type="molecule type" value="Genomic_DNA"/>
</dbReference>
<evidence type="ECO:0000313" key="2">
    <source>
        <dbReference type="Proteomes" id="UP000815677"/>
    </source>
</evidence>